<dbReference type="PROSITE" id="PS50835">
    <property type="entry name" value="IG_LIKE"/>
    <property type="match status" value="1"/>
</dbReference>
<dbReference type="GO" id="GO:0072540">
    <property type="term" value="P:T-helper 17 cell lineage commitment"/>
    <property type="evidence" value="ECO:0007669"/>
    <property type="project" value="TreeGrafter"/>
</dbReference>
<dbReference type="AlphaFoldDB" id="A0A3Q0D4D5"/>
<dbReference type="STRING" id="10036.ENSMAUP00000000386"/>
<evidence type="ECO:0000259" key="7">
    <source>
        <dbReference type="PROSITE" id="PS50835"/>
    </source>
</evidence>
<reference evidence="9" key="1">
    <citation type="submission" date="2025-08" db="UniProtKB">
        <authorList>
            <consortium name="RefSeq"/>
        </authorList>
    </citation>
    <scope>IDENTIFICATION</scope>
    <source>
        <tissue evidence="9">Liver</tissue>
    </source>
</reference>
<evidence type="ECO:0000256" key="5">
    <source>
        <dbReference type="SAM" id="Phobius"/>
    </source>
</evidence>
<dbReference type="GeneID" id="101822773"/>
<dbReference type="PANTHER" id="PTHR12080">
    <property type="entry name" value="SIGNALING LYMPHOCYTIC ACTIVATION MOLECULE"/>
    <property type="match status" value="1"/>
</dbReference>
<dbReference type="InterPro" id="IPR003599">
    <property type="entry name" value="Ig_sub"/>
</dbReference>
<dbReference type="GO" id="GO:0032729">
    <property type="term" value="P:positive regulation of type II interferon production"/>
    <property type="evidence" value="ECO:0007669"/>
    <property type="project" value="TreeGrafter"/>
</dbReference>
<dbReference type="InterPro" id="IPR036179">
    <property type="entry name" value="Ig-like_dom_sf"/>
</dbReference>
<evidence type="ECO:0000256" key="1">
    <source>
        <dbReference type="ARBA" id="ARBA00004370"/>
    </source>
</evidence>
<sequence>MVVSRTPAPDSAGQMMVWLFPLVFCLGSGNEVSQSNESPKVVNGVLGGSATLLLELPTGKEANLIIWNHEGEASQVTTILIIQLNKSGTPQIIHSDLKMRERLSITQSYFLQINNLTMADAGLYRAQINTKDSKQDFSIFTLRVFERLSNLEVTNHTRLFENGTCEIHLTCIVENPNHTVSVGWQASGGISLGEPNLTVSWDPKNSSDQSYTCQAENAVSNLSVSVSAQSLCKGVLPKENLQWQQTYIIIGTLLVIVIVCLFICFWKKRTGSLFLASQHPAIDSSQNTDAPGSPGSNTVYAQVTHPVQEMEIPKSTKNDSMTIYSIVNHSREPISPRINTLKDIK</sequence>
<feature type="domain" description="Ig-like" evidence="7">
    <location>
        <begin position="146"/>
        <end position="225"/>
    </location>
</feature>
<dbReference type="Pfam" id="PF07686">
    <property type="entry name" value="V-set"/>
    <property type="match status" value="1"/>
</dbReference>
<dbReference type="Gene3D" id="2.60.40.10">
    <property type="entry name" value="Immunoglobulins"/>
    <property type="match status" value="2"/>
</dbReference>
<dbReference type="KEGG" id="maua:101822773"/>
<keyword evidence="4" id="KW-0325">Glycoprotein</keyword>
<dbReference type="RefSeq" id="XP_021087566.1">
    <property type="nucleotide sequence ID" value="XM_021231907.2"/>
</dbReference>
<keyword evidence="2 6" id="KW-0732">Signal</keyword>
<protein>
    <submittedName>
        <fullName evidence="9">SLAM family member 6 isoform X1</fullName>
    </submittedName>
</protein>
<gene>
    <name evidence="9" type="primary">Slamf6</name>
</gene>
<evidence type="ECO:0000256" key="6">
    <source>
        <dbReference type="SAM" id="SignalP"/>
    </source>
</evidence>
<comment type="subcellular location">
    <subcellularLocation>
        <location evidence="1">Membrane</location>
    </subcellularLocation>
</comment>
<feature type="chain" id="PRO_5018051222" evidence="6">
    <location>
        <begin position="28"/>
        <end position="345"/>
    </location>
</feature>
<keyword evidence="5" id="KW-0812">Transmembrane</keyword>
<dbReference type="InterPro" id="IPR013783">
    <property type="entry name" value="Ig-like_fold"/>
</dbReference>
<organism evidence="8 9">
    <name type="scientific">Mesocricetus auratus</name>
    <name type="common">Golden hamster</name>
    <dbReference type="NCBI Taxonomy" id="10036"/>
    <lineage>
        <taxon>Eukaryota</taxon>
        <taxon>Metazoa</taxon>
        <taxon>Chordata</taxon>
        <taxon>Craniata</taxon>
        <taxon>Vertebrata</taxon>
        <taxon>Euteleostomi</taxon>
        <taxon>Mammalia</taxon>
        <taxon>Eutheria</taxon>
        <taxon>Euarchontoglires</taxon>
        <taxon>Glires</taxon>
        <taxon>Rodentia</taxon>
        <taxon>Myomorpha</taxon>
        <taxon>Muroidea</taxon>
        <taxon>Cricetidae</taxon>
        <taxon>Cricetinae</taxon>
        <taxon>Mesocricetus</taxon>
    </lineage>
</organism>
<dbReference type="GO" id="GO:0009897">
    <property type="term" value="C:external side of plasma membrane"/>
    <property type="evidence" value="ECO:0007669"/>
    <property type="project" value="TreeGrafter"/>
</dbReference>
<dbReference type="OrthoDB" id="8963224at2759"/>
<evidence type="ECO:0000313" key="9">
    <source>
        <dbReference type="RefSeq" id="XP_021087566.1"/>
    </source>
</evidence>
<keyword evidence="3 5" id="KW-0472">Membrane</keyword>
<dbReference type="InterPro" id="IPR013106">
    <property type="entry name" value="Ig_V-set"/>
</dbReference>
<dbReference type="InterPro" id="IPR007110">
    <property type="entry name" value="Ig-like_dom"/>
</dbReference>
<proteinExistence type="predicted"/>
<dbReference type="InterPro" id="IPR015631">
    <property type="entry name" value="CD2/SLAM_rcpt"/>
</dbReference>
<name>A0A3Q0D4D5_MESAU</name>
<dbReference type="SUPFAM" id="SSF48726">
    <property type="entry name" value="Immunoglobulin"/>
    <property type="match status" value="1"/>
</dbReference>
<keyword evidence="8" id="KW-1185">Reference proteome</keyword>
<evidence type="ECO:0000256" key="3">
    <source>
        <dbReference type="ARBA" id="ARBA00023136"/>
    </source>
</evidence>
<evidence type="ECO:0000256" key="2">
    <source>
        <dbReference type="ARBA" id="ARBA00022729"/>
    </source>
</evidence>
<dbReference type="PANTHER" id="PTHR12080:SF16">
    <property type="entry name" value="SLAM FAMILY MEMBER 6"/>
    <property type="match status" value="1"/>
</dbReference>
<evidence type="ECO:0000313" key="8">
    <source>
        <dbReference type="Proteomes" id="UP000886700"/>
    </source>
</evidence>
<dbReference type="Proteomes" id="UP000886700">
    <property type="component" value="Unplaced"/>
</dbReference>
<evidence type="ECO:0000256" key="4">
    <source>
        <dbReference type="ARBA" id="ARBA00023180"/>
    </source>
</evidence>
<dbReference type="SMART" id="SM00409">
    <property type="entry name" value="IG"/>
    <property type="match status" value="1"/>
</dbReference>
<keyword evidence="5" id="KW-1133">Transmembrane helix</keyword>
<feature type="signal peptide" evidence="6">
    <location>
        <begin position="1"/>
        <end position="27"/>
    </location>
</feature>
<accession>A0A3Q0D4D5</accession>
<dbReference type="CTD" id="114836"/>
<feature type="transmembrane region" description="Helical" evidence="5">
    <location>
        <begin position="247"/>
        <end position="266"/>
    </location>
</feature>